<accession>A0A9Q1J341</accession>
<feature type="region of interest" description="Disordered" evidence="1">
    <location>
        <begin position="34"/>
        <end position="57"/>
    </location>
</feature>
<reference evidence="2" key="1">
    <citation type="journal article" date="2023" name="Science">
        <title>Genome structures resolve the early diversification of teleost fishes.</title>
        <authorList>
            <person name="Parey E."/>
            <person name="Louis A."/>
            <person name="Montfort J."/>
            <person name="Bouchez O."/>
            <person name="Roques C."/>
            <person name="Iampietro C."/>
            <person name="Lluch J."/>
            <person name="Castinel A."/>
            <person name="Donnadieu C."/>
            <person name="Desvignes T."/>
            <person name="Floi Bucao C."/>
            <person name="Jouanno E."/>
            <person name="Wen M."/>
            <person name="Mejri S."/>
            <person name="Dirks R."/>
            <person name="Jansen H."/>
            <person name="Henkel C."/>
            <person name="Chen W.J."/>
            <person name="Zahm M."/>
            <person name="Cabau C."/>
            <person name="Klopp C."/>
            <person name="Thompson A.W."/>
            <person name="Robinson-Rechavi M."/>
            <person name="Braasch I."/>
            <person name="Lecointre G."/>
            <person name="Bobe J."/>
            <person name="Postlethwait J.H."/>
            <person name="Berthelot C."/>
            <person name="Roest Crollius H."/>
            <person name="Guiguen Y."/>
        </authorList>
    </citation>
    <scope>NUCLEOTIDE SEQUENCE</scope>
    <source>
        <strain evidence="2">WJC10195</strain>
    </source>
</reference>
<sequence length="119" mass="12887">MAAGQEGLAVTGPRRASRANRRVLILMHLPSPRRQSITERYGRRAPDGAGKGPGPLPPGLSKEAVLQVLTCLQGTSVFTNKILWWPKSSATGTSNYLIPEVKEVADAVGWYESCSRITQ</sequence>
<name>A0A9Q1J341_SYNKA</name>
<evidence type="ECO:0000256" key="1">
    <source>
        <dbReference type="SAM" id="MobiDB-lite"/>
    </source>
</evidence>
<keyword evidence="3" id="KW-1185">Reference proteome</keyword>
<evidence type="ECO:0000313" key="2">
    <source>
        <dbReference type="EMBL" id="KAJ8367860.1"/>
    </source>
</evidence>
<evidence type="ECO:0000313" key="3">
    <source>
        <dbReference type="Proteomes" id="UP001152622"/>
    </source>
</evidence>
<feature type="compositionally biased region" description="Basic and acidic residues" evidence="1">
    <location>
        <begin position="36"/>
        <end position="46"/>
    </location>
</feature>
<protein>
    <submittedName>
        <fullName evidence="2">Uncharacterized protein</fullName>
    </submittedName>
</protein>
<dbReference type="Proteomes" id="UP001152622">
    <property type="component" value="Chromosome 3"/>
</dbReference>
<dbReference type="AlphaFoldDB" id="A0A9Q1J341"/>
<comment type="caution">
    <text evidence="2">The sequence shown here is derived from an EMBL/GenBank/DDBJ whole genome shotgun (WGS) entry which is preliminary data.</text>
</comment>
<proteinExistence type="predicted"/>
<dbReference type="EMBL" id="JAINUF010000003">
    <property type="protein sequence ID" value="KAJ8367860.1"/>
    <property type="molecule type" value="Genomic_DNA"/>
</dbReference>
<gene>
    <name evidence="2" type="ORF">SKAU_G00078880</name>
</gene>
<organism evidence="2 3">
    <name type="scientific">Synaphobranchus kaupii</name>
    <name type="common">Kaup's arrowtooth eel</name>
    <dbReference type="NCBI Taxonomy" id="118154"/>
    <lineage>
        <taxon>Eukaryota</taxon>
        <taxon>Metazoa</taxon>
        <taxon>Chordata</taxon>
        <taxon>Craniata</taxon>
        <taxon>Vertebrata</taxon>
        <taxon>Euteleostomi</taxon>
        <taxon>Actinopterygii</taxon>
        <taxon>Neopterygii</taxon>
        <taxon>Teleostei</taxon>
        <taxon>Anguilliformes</taxon>
        <taxon>Synaphobranchidae</taxon>
        <taxon>Synaphobranchus</taxon>
    </lineage>
</organism>